<dbReference type="EMBL" id="JAKELL010000006">
    <property type="protein sequence ID" value="KAH8998183.1"/>
    <property type="molecule type" value="Genomic_DNA"/>
</dbReference>
<dbReference type="Proteomes" id="UP001201163">
    <property type="component" value="Unassembled WGS sequence"/>
</dbReference>
<organism evidence="1 2">
    <name type="scientific">Lactarius akahatsu</name>
    <dbReference type="NCBI Taxonomy" id="416441"/>
    <lineage>
        <taxon>Eukaryota</taxon>
        <taxon>Fungi</taxon>
        <taxon>Dikarya</taxon>
        <taxon>Basidiomycota</taxon>
        <taxon>Agaricomycotina</taxon>
        <taxon>Agaricomycetes</taxon>
        <taxon>Russulales</taxon>
        <taxon>Russulaceae</taxon>
        <taxon>Lactarius</taxon>
    </lineage>
</organism>
<name>A0AAD4LST3_9AGAM</name>
<proteinExistence type="predicted"/>
<accession>A0AAD4LST3</accession>
<dbReference type="AlphaFoldDB" id="A0AAD4LST3"/>
<evidence type="ECO:0000313" key="1">
    <source>
        <dbReference type="EMBL" id="KAH8998183.1"/>
    </source>
</evidence>
<keyword evidence="2" id="KW-1185">Reference proteome</keyword>
<gene>
    <name evidence="1" type="ORF">EDB92DRAFT_1813701</name>
</gene>
<sequence length="200" mass="21223">MPALSGESTTPTAQVGGRRGPIWSIRVVHKSITGSRGKKCEAAALLEDVVESWGRGSPRVEGASVRAGVWCDKKSGDTEFGGAGVGEWAPYRVVVGGPVEVAIREVFGVKCGEAAGLWSCLWVMQRGYDSTSLRIGLSSACIESGSVSDLANSFEDADDDRTVTIVGHACRVDELVPQTAKLDPEHRQDVLDGYIGRGLF</sequence>
<evidence type="ECO:0000313" key="2">
    <source>
        <dbReference type="Proteomes" id="UP001201163"/>
    </source>
</evidence>
<protein>
    <submittedName>
        <fullName evidence="1">Uncharacterized protein</fullName>
    </submittedName>
</protein>
<reference evidence="1" key="1">
    <citation type="submission" date="2022-01" db="EMBL/GenBank/DDBJ databases">
        <title>Comparative genomics reveals a dynamic genome evolution in the ectomycorrhizal milk-cap (Lactarius) mushrooms.</title>
        <authorList>
            <consortium name="DOE Joint Genome Institute"/>
            <person name="Lebreton A."/>
            <person name="Tang N."/>
            <person name="Kuo A."/>
            <person name="LaButti K."/>
            <person name="Drula E."/>
            <person name="Barry K."/>
            <person name="Clum A."/>
            <person name="Lipzen A."/>
            <person name="Mousain D."/>
            <person name="Ng V."/>
            <person name="Wang R."/>
            <person name="Wang X."/>
            <person name="Dai Y."/>
            <person name="Henrissat B."/>
            <person name="Grigoriev I.V."/>
            <person name="Guerin-Laguette A."/>
            <person name="Yu F."/>
            <person name="Martin F.M."/>
        </authorList>
    </citation>
    <scope>NUCLEOTIDE SEQUENCE</scope>
    <source>
        <strain evidence="1">QP</strain>
    </source>
</reference>
<comment type="caution">
    <text evidence="1">The sequence shown here is derived from an EMBL/GenBank/DDBJ whole genome shotgun (WGS) entry which is preliminary data.</text>
</comment>